<reference evidence="2" key="1">
    <citation type="thesis" date="2021" institute="BYU ScholarsArchive" country="Provo, UT, USA">
        <title>Applications of and Algorithms for Genome Assembly and Genomic Analyses with an Emphasis on Marine Teleosts.</title>
        <authorList>
            <person name="Pickett B.D."/>
        </authorList>
    </citation>
    <scope>NUCLEOTIDE SEQUENCE</scope>
    <source>
        <strain evidence="2">HI-2016</strain>
    </source>
</reference>
<dbReference type="SUPFAM" id="SSF51430">
    <property type="entry name" value="NAD(P)-linked oxidoreductase"/>
    <property type="match status" value="1"/>
</dbReference>
<evidence type="ECO:0000313" key="3">
    <source>
        <dbReference type="Proteomes" id="UP000824540"/>
    </source>
</evidence>
<feature type="chain" id="PRO_5035744881" evidence="1">
    <location>
        <begin position="29"/>
        <end position="164"/>
    </location>
</feature>
<name>A0A8T2MYD4_9TELE</name>
<proteinExistence type="predicted"/>
<dbReference type="EMBL" id="JAFBMS010000214">
    <property type="protein sequence ID" value="KAG9333135.1"/>
    <property type="molecule type" value="Genomic_DNA"/>
</dbReference>
<protein>
    <submittedName>
        <fullName evidence="2">Uncharacterized protein</fullName>
    </submittedName>
</protein>
<dbReference type="Gene3D" id="3.20.20.100">
    <property type="entry name" value="NADP-dependent oxidoreductase domain"/>
    <property type="match status" value="1"/>
</dbReference>
<keyword evidence="1" id="KW-0732">Signal</keyword>
<comment type="caution">
    <text evidence="2">The sequence shown here is derived from an EMBL/GenBank/DDBJ whole genome shotgun (WGS) entry which is preliminary data.</text>
</comment>
<feature type="signal peptide" evidence="1">
    <location>
        <begin position="1"/>
        <end position="28"/>
    </location>
</feature>
<dbReference type="Proteomes" id="UP000824540">
    <property type="component" value="Unassembled WGS sequence"/>
</dbReference>
<accession>A0A8T2MYD4</accession>
<dbReference type="OrthoDB" id="10568893at2759"/>
<evidence type="ECO:0000256" key="1">
    <source>
        <dbReference type="SAM" id="SignalP"/>
    </source>
</evidence>
<dbReference type="AlphaFoldDB" id="A0A8T2MYD4"/>
<keyword evidence="3" id="KW-1185">Reference proteome</keyword>
<gene>
    <name evidence="2" type="ORF">JZ751_013453</name>
</gene>
<organism evidence="2 3">
    <name type="scientific">Albula glossodonta</name>
    <name type="common">roundjaw bonefish</name>
    <dbReference type="NCBI Taxonomy" id="121402"/>
    <lineage>
        <taxon>Eukaryota</taxon>
        <taxon>Metazoa</taxon>
        <taxon>Chordata</taxon>
        <taxon>Craniata</taxon>
        <taxon>Vertebrata</taxon>
        <taxon>Euteleostomi</taxon>
        <taxon>Actinopterygii</taxon>
        <taxon>Neopterygii</taxon>
        <taxon>Teleostei</taxon>
        <taxon>Albuliformes</taxon>
        <taxon>Albulidae</taxon>
        <taxon>Albula</taxon>
    </lineage>
</organism>
<sequence length="164" mass="17268">MGCEMEPGVSLSLLGLALGSAPISLTEAVFQLCDPQSGLAGITLISPLNICDRRSGLKGSLQRLQLEYVDVVFANRPDNNTPMEGESHSPAGEGPAAQVCLMNTDSVLSLRVRAKTGRSGLNAPRTLGKVYFWLVSAGTQGGGWREGHVMHCNQSAGSPTDLVM</sequence>
<evidence type="ECO:0000313" key="2">
    <source>
        <dbReference type="EMBL" id="KAG9333135.1"/>
    </source>
</evidence>
<dbReference type="InterPro" id="IPR036812">
    <property type="entry name" value="NAD(P)_OxRdtase_dom_sf"/>
</dbReference>